<dbReference type="SUPFAM" id="SSF56796">
    <property type="entry name" value="Dehydroquinate synthase-like"/>
    <property type="match status" value="1"/>
</dbReference>
<dbReference type="Gene3D" id="1.20.1090.10">
    <property type="entry name" value="Dehydroquinate synthase-like - alpha domain"/>
    <property type="match status" value="1"/>
</dbReference>
<name>A0A714IB83_SALTM</name>
<dbReference type="GO" id="GO:0046872">
    <property type="term" value="F:metal ion binding"/>
    <property type="evidence" value="ECO:0007669"/>
    <property type="project" value="InterPro"/>
</dbReference>
<comment type="caution">
    <text evidence="3">The sequence shown here is derived from an EMBL/GenBank/DDBJ whole genome shotgun (WGS) entry which is preliminary data.</text>
</comment>
<dbReference type="AlphaFoldDB" id="A0A714IB83"/>
<sequence length="235" mass="24730">MQAELQTALFQAFDTLNLQRVKTFSVPPVTLCGLGALGACGQEAQARGVSHLFVMVDSFLHQAGMTAPLARSLAIGAIAMIGKSLPKAVGYGHDLAARENMLLASCMAGMAFSSAGLGLCHAMAHQPGAALHIPHGQANAMLLPTVMGFNRMVCRERFSQIGRALTNKKSDDRDAIAAVCELIAEVGQSKRLADAGAKPEHYSAWAQAALEDICLRSNPRTATQAQIIDLYAAAG</sequence>
<reference evidence="3" key="1">
    <citation type="journal article" date="2018" name="Genome Biol.">
        <title>SKESA: strategic k-mer extension for scrupulous assemblies.</title>
        <authorList>
            <person name="Souvorov A."/>
            <person name="Agarwala R."/>
            <person name="Lipman D.J."/>
        </authorList>
    </citation>
    <scope>NUCLEOTIDE SEQUENCE</scope>
    <source>
        <strain evidence="3">Typhimurium</strain>
    </source>
</reference>
<evidence type="ECO:0000259" key="2">
    <source>
        <dbReference type="Pfam" id="PF25137"/>
    </source>
</evidence>
<dbReference type="EMBL" id="DAAOSD010000030">
    <property type="protein sequence ID" value="HAD4066894.1"/>
    <property type="molecule type" value="Genomic_DNA"/>
</dbReference>
<dbReference type="Pfam" id="PF25137">
    <property type="entry name" value="ADH_Fe_C"/>
    <property type="match status" value="1"/>
</dbReference>
<dbReference type="InterPro" id="IPR056798">
    <property type="entry name" value="ADH_Fe_C"/>
</dbReference>
<feature type="domain" description="Fe-containing alcohol dehydrogenase-like C-terminal" evidence="2">
    <location>
        <begin position="65"/>
        <end position="234"/>
    </location>
</feature>
<keyword evidence="1" id="KW-0560">Oxidoreductase</keyword>
<dbReference type="PANTHER" id="PTHR11496">
    <property type="entry name" value="ALCOHOL DEHYDROGENASE"/>
    <property type="match status" value="1"/>
</dbReference>
<dbReference type="PROSITE" id="PS00060">
    <property type="entry name" value="ADH_IRON_2"/>
    <property type="match status" value="1"/>
</dbReference>
<proteinExistence type="predicted"/>
<gene>
    <name evidence="3" type="ORF">G1R27_22335</name>
</gene>
<reference evidence="3" key="2">
    <citation type="submission" date="2019-01" db="EMBL/GenBank/DDBJ databases">
        <authorList>
            <consortium name="NCBI Pathogen Detection Project"/>
        </authorList>
    </citation>
    <scope>NUCLEOTIDE SEQUENCE</scope>
    <source>
        <strain evidence="3">Typhimurium</strain>
    </source>
</reference>
<dbReference type="FunFam" id="1.20.1090.10:FF:000001">
    <property type="entry name" value="Aldehyde-alcohol dehydrogenase"/>
    <property type="match status" value="1"/>
</dbReference>
<dbReference type="GO" id="GO:0004022">
    <property type="term" value="F:alcohol dehydrogenase (NAD+) activity"/>
    <property type="evidence" value="ECO:0007669"/>
    <property type="project" value="TreeGrafter"/>
</dbReference>
<evidence type="ECO:0000313" key="3">
    <source>
        <dbReference type="EMBL" id="HAD4066894.1"/>
    </source>
</evidence>
<dbReference type="InterPro" id="IPR018211">
    <property type="entry name" value="ADH_Fe_CS"/>
</dbReference>
<evidence type="ECO:0000256" key="1">
    <source>
        <dbReference type="ARBA" id="ARBA00023002"/>
    </source>
</evidence>
<accession>A0A714IB83</accession>
<protein>
    <submittedName>
        <fullName evidence="3">Iron-containing alcohol dehydrogenase</fullName>
    </submittedName>
</protein>
<dbReference type="PANTHER" id="PTHR11496:SF94">
    <property type="entry name" value="ALCOHOL DEHYDROGENASE EUTG-RELATED"/>
    <property type="match status" value="1"/>
</dbReference>
<organism evidence="3">
    <name type="scientific">Salmonella typhimurium</name>
    <dbReference type="NCBI Taxonomy" id="90371"/>
    <lineage>
        <taxon>Bacteria</taxon>
        <taxon>Pseudomonadati</taxon>
        <taxon>Pseudomonadota</taxon>
        <taxon>Gammaproteobacteria</taxon>
        <taxon>Enterobacterales</taxon>
        <taxon>Enterobacteriaceae</taxon>
        <taxon>Salmonella</taxon>
    </lineage>
</organism>
<dbReference type="InterPro" id="IPR039697">
    <property type="entry name" value="Alcohol_dehydrogenase_Fe"/>
</dbReference>